<dbReference type="EMBL" id="CYHA01000003">
    <property type="protein sequence ID" value="CUA83637.1"/>
    <property type="molecule type" value="Genomic_DNA"/>
</dbReference>
<feature type="compositionally biased region" description="Basic and acidic residues" evidence="5">
    <location>
        <begin position="132"/>
        <end position="149"/>
    </location>
</feature>
<dbReference type="InterPro" id="IPR006260">
    <property type="entry name" value="TonB/TolA_C"/>
</dbReference>
<keyword evidence="3" id="KW-1133">Transmembrane helix</keyword>
<evidence type="ECO:0000256" key="1">
    <source>
        <dbReference type="ARBA" id="ARBA00004167"/>
    </source>
</evidence>
<organism evidence="6 7">
    <name type="scientific">Gulbenkiania indica</name>
    <dbReference type="NCBI Taxonomy" id="375574"/>
    <lineage>
        <taxon>Bacteria</taxon>
        <taxon>Pseudomonadati</taxon>
        <taxon>Pseudomonadota</taxon>
        <taxon>Betaproteobacteria</taxon>
        <taxon>Neisseriales</taxon>
        <taxon>Chromobacteriaceae</taxon>
        <taxon>Gulbenkiania</taxon>
    </lineage>
</organism>
<protein>
    <submittedName>
        <fullName evidence="6">TonB family C-terminal domain</fullName>
    </submittedName>
</protein>
<dbReference type="RefSeq" id="WP_055433964.1">
    <property type="nucleotide sequence ID" value="NZ_CYHA01000003.1"/>
</dbReference>
<evidence type="ECO:0000256" key="4">
    <source>
        <dbReference type="ARBA" id="ARBA00023136"/>
    </source>
</evidence>
<dbReference type="AlphaFoldDB" id="A0A0K6GY29"/>
<comment type="subcellular location">
    <subcellularLocation>
        <location evidence="1">Membrane</location>
        <topology evidence="1">Single-pass membrane protein</topology>
    </subcellularLocation>
</comment>
<evidence type="ECO:0000313" key="7">
    <source>
        <dbReference type="Proteomes" id="UP000243535"/>
    </source>
</evidence>
<feature type="region of interest" description="Disordered" evidence="5">
    <location>
        <begin position="69"/>
        <end position="215"/>
    </location>
</feature>
<dbReference type="Gene3D" id="3.30.1150.10">
    <property type="match status" value="1"/>
</dbReference>
<gene>
    <name evidence="6" type="ORF">Ga0061063_1843</name>
</gene>
<dbReference type="Proteomes" id="UP000243535">
    <property type="component" value="Unassembled WGS sequence"/>
</dbReference>
<keyword evidence="2" id="KW-0812">Transmembrane</keyword>
<feature type="compositionally biased region" description="Polar residues" evidence="5">
    <location>
        <begin position="180"/>
        <end position="197"/>
    </location>
</feature>
<dbReference type="OrthoDB" id="5298892at2"/>
<keyword evidence="4" id="KW-0472">Membrane</keyword>
<reference evidence="7" key="1">
    <citation type="submission" date="2015-08" db="EMBL/GenBank/DDBJ databases">
        <authorList>
            <person name="Varghese N."/>
        </authorList>
    </citation>
    <scope>NUCLEOTIDE SEQUENCE [LARGE SCALE GENOMIC DNA]</scope>
    <source>
        <strain evidence="7">DSM 17901</strain>
    </source>
</reference>
<evidence type="ECO:0000256" key="3">
    <source>
        <dbReference type="ARBA" id="ARBA00022989"/>
    </source>
</evidence>
<dbReference type="GO" id="GO:0016020">
    <property type="term" value="C:membrane"/>
    <property type="evidence" value="ECO:0007669"/>
    <property type="project" value="UniProtKB-SubCell"/>
</dbReference>
<evidence type="ECO:0000256" key="5">
    <source>
        <dbReference type="SAM" id="MobiDB-lite"/>
    </source>
</evidence>
<sequence length="302" mass="32208">MTRQPVGPGLVSWLISLLLHAVVIAGLALSAFHEPEFEKPVPMALELWTSAPPPPVDETVVPQTVPVRPKAPAPEVAAPPKADIQLGERTPPARSSASAPMAMAKAPEPKLRPAPRPEPTPEPKPVPAKVPPKTDSKPEPKPAPGERKPATKQVDTPANRGKQTAPRYNADADELLADLGSNNTSRKPNGRSDQPGSANGVMGGSPSGKGVDDSGYRSKVVARIRPLIQIPPDMEGNPSAEVEVTILPTLEVRTIRLIKSSGHAGYDQAVQQAIREARTFPPLPSGADPAEYRRFRLVFRPK</sequence>
<dbReference type="NCBIfam" id="TIGR01352">
    <property type="entry name" value="tonB_Cterm"/>
    <property type="match status" value="1"/>
</dbReference>
<proteinExistence type="predicted"/>
<evidence type="ECO:0000313" key="6">
    <source>
        <dbReference type="EMBL" id="CUA83637.1"/>
    </source>
</evidence>
<accession>A0A0K6GY29</accession>
<keyword evidence="7" id="KW-1185">Reference proteome</keyword>
<dbReference type="Pfam" id="PF13103">
    <property type="entry name" value="TonB_2"/>
    <property type="match status" value="1"/>
</dbReference>
<evidence type="ECO:0000256" key="2">
    <source>
        <dbReference type="ARBA" id="ARBA00022692"/>
    </source>
</evidence>
<feature type="compositionally biased region" description="Pro residues" evidence="5">
    <location>
        <begin position="112"/>
        <end position="130"/>
    </location>
</feature>
<feature type="compositionally biased region" description="Low complexity" evidence="5">
    <location>
        <begin position="69"/>
        <end position="106"/>
    </location>
</feature>
<name>A0A0K6GY29_9NEIS</name>
<dbReference type="STRING" id="375574.GCA_001418035_01635"/>
<dbReference type="SUPFAM" id="SSF74653">
    <property type="entry name" value="TolA/TonB C-terminal domain"/>
    <property type="match status" value="1"/>
</dbReference>